<sequence>MEDLPDETLLELILAGSEPAFLELYRRESGYIHGLLRHLLSSPDDIEQAVYETFLAFRDKAIQLQHIHGRLPKRELYRLALQRAWFRRRLTAPVDTPLEVYLPFLQAPPTLERLEQKADVERLLEGLSVWDLELVILRWYSGFTYEEIADLQRIPVGTVKSRVAAVVRRLRQRAHELGWEEDESS</sequence>
<evidence type="ECO:0000256" key="3">
    <source>
        <dbReference type="ARBA" id="ARBA00023082"/>
    </source>
</evidence>
<dbReference type="InterPro" id="IPR013324">
    <property type="entry name" value="RNA_pol_sigma_r3/r4-like"/>
</dbReference>
<dbReference type="InterPro" id="IPR013249">
    <property type="entry name" value="RNA_pol_sigma70_r4_t2"/>
</dbReference>
<dbReference type="PANTHER" id="PTHR43133:SF8">
    <property type="entry name" value="RNA POLYMERASE SIGMA FACTOR HI_1459-RELATED"/>
    <property type="match status" value="1"/>
</dbReference>
<evidence type="ECO:0000313" key="8">
    <source>
        <dbReference type="Proteomes" id="UP001596317"/>
    </source>
</evidence>
<keyword evidence="4" id="KW-0238">DNA-binding</keyword>
<accession>A0ABW1ZK51</accession>
<keyword evidence="8" id="KW-1185">Reference proteome</keyword>
<dbReference type="Pfam" id="PF08281">
    <property type="entry name" value="Sigma70_r4_2"/>
    <property type="match status" value="1"/>
</dbReference>
<organism evidence="7 8">
    <name type="scientific">Deinococcus multiflagellatus</name>
    <dbReference type="NCBI Taxonomy" id="1656887"/>
    <lineage>
        <taxon>Bacteria</taxon>
        <taxon>Thermotogati</taxon>
        <taxon>Deinococcota</taxon>
        <taxon>Deinococci</taxon>
        <taxon>Deinococcales</taxon>
        <taxon>Deinococcaceae</taxon>
        <taxon>Deinococcus</taxon>
    </lineage>
</organism>
<dbReference type="Gene3D" id="1.10.10.10">
    <property type="entry name" value="Winged helix-like DNA-binding domain superfamily/Winged helix DNA-binding domain"/>
    <property type="match status" value="1"/>
</dbReference>
<proteinExistence type="inferred from homology"/>
<dbReference type="Gene3D" id="1.10.1740.10">
    <property type="match status" value="1"/>
</dbReference>
<dbReference type="Proteomes" id="UP001596317">
    <property type="component" value="Unassembled WGS sequence"/>
</dbReference>
<dbReference type="InterPro" id="IPR036388">
    <property type="entry name" value="WH-like_DNA-bd_sf"/>
</dbReference>
<name>A0ABW1ZK51_9DEIO</name>
<protein>
    <submittedName>
        <fullName evidence="7">RNA polymerase sigma factor</fullName>
    </submittedName>
</protein>
<dbReference type="RefSeq" id="WP_224605015.1">
    <property type="nucleotide sequence ID" value="NZ_JAIQXV010000002.1"/>
</dbReference>
<evidence type="ECO:0000256" key="1">
    <source>
        <dbReference type="ARBA" id="ARBA00010641"/>
    </source>
</evidence>
<evidence type="ECO:0000259" key="6">
    <source>
        <dbReference type="Pfam" id="PF08281"/>
    </source>
</evidence>
<dbReference type="SUPFAM" id="SSF88659">
    <property type="entry name" value="Sigma3 and sigma4 domains of RNA polymerase sigma factors"/>
    <property type="match status" value="1"/>
</dbReference>
<evidence type="ECO:0000256" key="5">
    <source>
        <dbReference type="ARBA" id="ARBA00023163"/>
    </source>
</evidence>
<gene>
    <name evidence="7" type="ORF">ACFP90_11135</name>
</gene>
<dbReference type="SUPFAM" id="SSF88946">
    <property type="entry name" value="Sigma2 domain of RNA polymerase sigma factors"/>
    <property type="match status" value="1"/>
</dbReference>
<reference evidence="8" key="1">
    <citation type="journal article" date="2019" name="Int. J. Syst. Evol. Microbiol.">
        <title>The Global Catalogue of Microorganisms (GCM) 10K type strain sequencing project: providing services to taxonomists for standard genome sequencing and annotation.</title>
        <authorList>
            <consortium name="The Broad Institute Genomics Platform"/>
            <consortium name="The Broad Institute Genome Sequencing Center for Infectious Disease"/>
            <person name="Wu L."/>
            <person name="Ma J."/>
        </authorList>
    </citation>
    <scope>NUCLEOTIDE SEQUENCE [LARGE SCALE GENOMIC DNA]</scope>
    <source>
        <strain evidence="8">CCUG 63830</strain>
    </source>
</reference>
<dbReference type="EMBL" id="JBHSWB010000001">
    <property type="protein sequence ID" value="MFC6660839.1"/>
    <property type="molecule type" value="Genomic_DNA"/>
</dbReference>
<keyword evidence="3" id="KW-0731">Sigma factor</keyword>
<dbReference type="PANTHER" id="PTHR43133">
    <property type="entry name" value="RNA POLYMERASE ECF-TYPE SIGMA FACTO"/>
    <property type="match status" value="1"/>
</dbReference>
<dbReference type="InterPro" id="IPR013325">
    <property type="entry name" value="RNA_pol_sigma_r2"/>
</dbReference>
<keyword evidence="5" id="KW-0804">Transcription</keyword>
<evidence type="ECO:0000313" key="7">
    <source>
        <dbReference type="EMBL" id="MFC6660839.1"/>
    </source>
</evidence>
<evidence type="ECO:0000256" key="2">
    <source>
        <dbReference type="ARBA" id="ARBA00023015"/>
    </source>
</evidence>
<comment type="similarity">
    <text evidence="1">Belongs to the sigma-70 factor family. ECF subfamily.</text>
</comment>
<comment type="caution">
    <text evidence="7">The sequence shown here is derived from an EMBL/GenBank/DDBJ whole genome shotgun (WGS) entry which is preliminary data.</text>
</comment>
<feature type="domain" description="RNA polymerase sigma factor 70 region 4 type 2" evidence="6">
    <location>
        <begin position="119"/>
        <end position="169"/>
    </location>
</feature>
<dbReference type="InterPro" id="IPR039425">
    <property type="entry name" value="RNA_pol_sigma-70-like"/>
</dbReference>
<evidence type="ECO:0000256" key="4">
    <source>
        <dbReference type="ARBA" id="ARBA00023125"/>
    </source>
</evidence>
<keyword evidence="2" id="KW-0805">Transcription regulation</keyword>